<sequence length="241" mass="27569">MDFYGMRTLNLNLDIEQRASYSDEVLVALESLCGFTNFKLDIDCLDLCSKVVAEIKEFPTTESLACRYENIQDIDDERYQEMIDQMERFDAGLLDMLQFLKHRFKGGFADSVSKGVICHSWNHDQKCVEGMRHLGLIDKHLVLLSTRLPEKYQVPDAAYVIYVILKENGIAVVFSFAKVPTTYTESLYSKIFNAYFGEDIYTQEKRGWSITAPFIEPSQLRVFALTLPDVHPDSDDEDAGA</sequence>
<comment type="caution">
    <text evidence="1">The sequence shown here is derived from an EMBL/GenBank/DDBJ whole genome shotgun (WGS) entry which is preliminary data.</text>
</comment>
<keyword evidence="2" id="KW-1185">Reference proteome</keyword>
<dbReference type="AlphaFoldDB" id="A0AAD5S1C5"/>
<evidence type="ECO:0000313" key="2">
    <source>
        <dbReference type="Proteomes" id="UP001212841"/>
    </source>
</evidence>
<dbReference type="EMBL" id="JADGJD010002188">
    <property type="protein sequence ID" value="KAJ3034209.1"/>
    <property type="molecule type" value="Genomic_DNA"/>
</dbReference>
<name>A0AAD5S1C5_9FUNG</name>
<protein>
    <submittedName>
        <fullName evidence="1">Uncharacterized protein</fullName>
    </submittedName>
</protein>
<reference evidence="1" key="1">
    <citation type="submission" date="2020-05" db="EMBL/GenBank/DDBJ databases">
        <title>Phylogenomic resolution of chytrid fungi.</title>
        <authorList>
            <person name="Stajich J.E."/>
            <person name="Amses K."/>
            <person name="Simmons R."/>
            <person name="Seto K."/>
            <person name="Myers J."/>
            <person name="Bonds A."/>
            <person name="Quandt C.A."/>
            <person name="Barry K."/>
            <person name="Liu P."/>
            <person name="Grigoriev I."/>
            <person name="Longcore J.E."/>
            <person name="James T.Y."/>
        </authorList>
    </citation>
    <scope>NUCLEOTIDE SEQUENCE</scope>
    <source>
        <strain evidence="1">JEL0318</strain>
    </source>
</reference>
<gene>
    <name evidence="1" type="ORF">HK097_004574</name>
</gene>
<proteinExistence type="predicted"/>
<organism evidence="1 2">
    <name type="scientific">Rhizophlyctis rosea</name>
    <dbReference type="NCBI Taxonomy" id="64517"/>
    <lineage>
        <taxon>Eukaryota</taxon>
        <taxon>Fungi</taxon>
        <taxon>Fungi incertae sedis</taxon>
        <taxon>Chytridiomycota</taxon>
        <taxon>Chytridiomycota incertae sedis</taxon>
        <taxon>Chytridiomycetes</taxon>
        <taxon>Rhizophlyctidales</taxon>
        <taxon>Rhizophlyctidaceae</taxon>
        <taxon>Rhizophlyctis</taxon>
    </lineage>
</organism>
<dbReference type="Proteomes" id="UP001212841">
    <property type="component" value="Unassembled WGS sequence"/>
</dbReference>
<accession>A0AAD5S1C5</accession>
<evidence type="ECO:0000313" key="1">
    <source>
        <dbReference type="EMBL" id="KAJ3034209.1"/>
    </source>
</evidence>